<gene>
    <name evidence="1" type="ORF">COY52_02520</name>
</gene>
<name>A0A2M7SEB4_9BACT</name>
<protein>
    <submittedName>
        <fullName evidence="1">Uncharacterized protein</fullName>
    </submittedName>
</protein>
<sequence length="410" mass="47030">MDKTKDTKLKYRFFWTWDHSMVWTPLVDGIQEYGCSNPYYKKPEVFIQDYKNCIDFCAANNYTGVIIYGFLRDCHGGTGAAQEICKYGRGKNVRVIPGIGVNSYGGVYWEGKHEFNLSTWLDRHPELEAVGQPYPGHPYLRIGCPSKKENRKWMKDSIRWLCETFEIGGINFETGDYGLCKCEECLSKSKRTGFWSPEDIVELLPPLIKEARDARPGILPICECYFNNILDTELHKPLQALPEGSILQFCIDHVYLPQFLSKMTPEKAAKLPTHPKVIRTHMGSQWNNERRRLVAKDFAKLVKKVAEAGMDGVTLFGEVPQTSTVNEINYLSVADFCDDPKMTWEEFTAKKLSPLFGGEGLAKKYIELLEKDKISTADLESAKKALREAKGQSYRRWLWMVEYLYTKSGQ</sequence>
<proteinExistence type="predicted"/>
<dbReference type="Proteomes" id="UP000229307">
    <property type="component" value="Unassembled WGS sequence"/>
</dbReference>
<evidence type="ECO:0000313" key="1">
    <source>
        <dbReference type="EMBL" id="PIZ17824.1"/>
    </source>
</evidence>
<evidence type="ECO:0000313" key="2">
    <source>
        <dbReference type="Proteomes" id="UP000229307"/>
    </source>
</evidence>
<organism evidence="1 2">
    <name type="scientific">Candidatus Desantisbacteria bacterium CG_4_10_14_0_8_um_filter_48_22</name>
    <dbReference type="NCBI Taxonomy" id="1974543"/>
    <lineage>
        <taxon>Bacteria</taxon>
        <taxon>Candidatus Desantisiibacteriota</taxon>
    </lineage>
</organism>
<dbReference type="EMBL" id="PFMR01000081">
    <property type="protein sequence ID" value="PIZ17824.1"/>
    <property type="molecule type" value="Genomic_DNA"/>
</dbReference>
<reference evidence="2" key="1">
    <citation type="submission" date="2017-09" db="EMBL/GenBank/DDBJ databases">
        <title>Depth-based differentiation of microbial function through sediment-hosted aquifers and enrichment of novel symbionts in the deep terrestrial subsurface.</title>
        <authorList>
            <person name="Probst A.J."/>
            <person name="Ladd B."/>
            <person name="Jarett J.K."/>
            <person name="Geller-Mcgrath D.E."/>
            <person name="Sieber C.M.K."/>
            <person name="Emerson J.B."/>
            <person name="Anantharaman K."/>
            <person name="Thomas B.C."/>
            <person name="Malmstrom R."/>
            <person name="Stieglmeier M."/>
            <person name="Klingl A."/>
            <person name="Woyke T."/>
            <person name="Ryan C.M."/>
            <person name="Banfield J.F."/>
        </authorList>
    </citation>
    <scope>NUCLEOTIDE SEQUENCE [LARGE SCALE GENOMIC DNA]</scope>
</reference>
<comment type="caution">
    <text evidence="1">The sequence shown here is derived from an EMBL/GenBank/DDBJ whole genome shotgun (WGS) entry which is preliminary data.</text>
</comment>
<dbReference type="AlphaFoldDB" id="A0A2M7SEB4"/>
<accession>A0A2M7SEB4</accession>